<evidence type="ECO:0000313" key="2">
    <source>
        <dbReference type="EMBL" id="MFC4263452.1"/>
    </source>
</evidence>
<proteinExistence type="predicted"/>
<gene>
    <name evidence="2" type="ORF">ACFOWM_11210</name>
</gene>
<keyword evidence="3" id="KW-1185">Reference proteome</keyword>
<accession>A0ABV8QUQ0</accession>
<feature type="chain" id="PRO_5047067463" description="6-bladed beta-propeller protein" evidence="1">
    <location>
        <begin position="22"/>
        <end position="508"/>
    </location>
</feature>
<organism evidence="2 3">
    <name type="scientific">Ferruginibacter yonginensis</name>
    <dbReference type="NCBI Taxonomy" id="1310416"/>
    <lineage>
        <taxon>Bacteria</taxon>
        <taxon>Pseudomonadati</taxon>
        <taxon>Bacteroidota</taxon>
        <taxon>Chitinophagia</taxon>
        <taxon>Chitinophagales</taxon>
        <taxon>Chitinophagaceae</taxon>
        <taxon>Ferruginibacter</taxon>
    </lineage>
</organism>
<evidence type="ECO:0000313" key="3">
    <source>
        <dbReference type="Proteomes" id="UP001595907"/>
    </source>
</evidence>
<protein>
    <recommendedName>
        <fullName evidence="4">6-bladed beta-propeller protein</fullName>
    </recommendedName>
</protein>
<name>A0ABV8QUQ0_9BACT</name>
<evidence type="ECO:0008006" key="4">
    <source>
        <dbReference type="Google" id="ProtNLM"/>
    </source>
</evidence>
<evidence type="ECO:0000256" key="1">
    <source>
        <dbReference type="SAM" id="SignalP"/>
    </source>
</evidence>
<dbReference type="RefSeq" id="WP_379710025.1">
    <property type="nucleotide sequence ID" value="NZ_JBHSCZ010000002.1"/>
</dbReference>
<keyword evidence="1" id="KW-0732">Signal</keyword>
<sequence>MKAGRFIVALICMCSSAVVKAQNITYSEIEKADGRNLNFEILGNFSGNYLVYKNLNKRQDITIYNNDMTIKDNIKLDFISDKTNNIDFVTYPNAFIMVWQFQKGNVFYCKAAKMDGNGQLIGTVQDLDTTKLGFFSNSVYYHFTWSEDKKKLLLYKTQNKNDDFNLTTKVYNDQLILLDSSRKLLSYNNRREDFGELQIDNAGNIIFFKVKENAREEYINTLALHFKKLYNDTLFTTAIPLDDRLIQEPNIKIDNLNAHYVINTFLYKKNNGNVEGLFTAVINQSNFTIENKAINIFDDSVRSKLSGKPDWRSAFDDFQLRNIILRKDGGFIAITEEYYRRRRFGSGFDDRYYYRNPYNQFYASPSDYYLYNRGYYGYYRPYNDGSNRDIIYNYNDVINFSFNKNLQMQWNSIINKTTSDVETDNFLSFANMNAGAEIYFLFLQKDNNRQILSCQALQADGTIIRYATLKSRENGYNFMPRLARQTGYRQMIVPCTVRNNIAFAKIDF</sequence>
<reference evidence="3" key="1">
    <citation type="journal article" date="2019" name="Int. J. Syst. Evol. Microbiol.">
        <title>The Global Catalogue of Microorganisms (GCM) 10K type strain sequencing project: providing services to taxonomists for standard genome sequencing and annotation.</title>
        <authorList>
            <consortium name="The Broad Institute Genomics Platform"/>
            <consortium name="The Broad Institute Genome Sequencing Center for Infectious Disease"/>
            <person name="Wu L."/>
            <person name="Ma J."/>
        </authorList>
    </citation>
    <scope>NUCLEOTIDE SEQUENCE [LARGE SCALE GENOMIC DNA]</scope>
    <source>
        <strain evidence="3">CECT 8289</strain>
    </source>
</reference>
<dbReference type="Proteomes" id="UP001595907">
    <property type="component" value="Unassembled WGS sequence"/>
</dbReference>
<feature type="signal peptide" evidence="1">
    <location>
        <begin position="1"/>
        <end position="21"/>
    </location>
</feature>
<comment type="caution">
    <text evidence="2">The sequence shown here is derived from an EMBL/GenBank/DDBJ whole genome shotgun (WGS) entry which is preliminary data.</text>
</comment>
<dbReference type="EMBL" id="JBHSCZ010000002">
    <property type="protein sequence ID" value="MFC4263452.1"/>
    <property type="molecule type" value="Genomic_DNA"/>
</dbReference>